<evidence type="ECO:0000313" key="1">
    <source>
        <dbReference type="EMBL" id="OAJ46376.1"/>
    </source>
</evidence>
<reference evidence="1 2" key="1">
    <citation type="submission" date="2015-09" db="EMBL/GenBank/DDBJ databases">
        <title>Genome sequence of Pseudomonas marginalis ICMP 3553.</title>
        <authorList>
            <person name="Visnovsky S."/>
            <person name="Lu A."/>
            <person name="Panda P."/>
            <person name="Pitman A."/>
        </authorList>
    </citation>
    <scope>NUCLEOTIDE SEQUENCE [LARGE SCALE GENOMIC DNA]</scope>
    <source>
        <strain evidence="1 2">ICMP 3553</strain>
    </source>
</reference>
<dbReference type="AlphaFoldDB" id="A0A9X5QIU9"/>
<protein>
    <submittedName>
        <fullName evidence="1">Uncharacterized protein</fullName>
    </submittedName>
</protein>
<proteinExistence type="predicted"/>
<organism evidence="1 2">
    <name type="scientific">Pseudomonas marginalis</name>
    <name type="common">Pseudomonas panacis</name>
    <dbReference type="NCBI Taxonomy" id="298"/>
    <lineage>
        <taxon>Bacteria</taxon>
        <taxon>Pseudomonadati</taxon>
        <taxon>Pseudomonadota</taxon>
        <taxon>Gammaproteobacteria</taxon>
        <taxon>Pseudomonadales</taxon>
        <taxon>Pseudomonadaceae</taxon>
        <taxon>Pseudomonas</taxon>
    </lineage>
</organism>
<comment type="caution">
    <text evidence="1">The sequence shown here is derived from an EMBL/GenBank/DDBJ whole genome shotgun (WGS) entry which is preliminary data.</text>
</comment>
<name>A0A9X5QIU9_PSEMA</name>
<dbReference type="Proteomes" id="UP000077563">
    <property type="component" value="Unassembled WGS sequence"/>
</dbReference>
<accession>A0A9X5QIU9</accession>
<evidence type="ECO:0000313" key="2">
    <source>
        <dbReference type="Proteomes" id="UP000077563"/>
    </source>
</evidence>
<dbReference type="EMBL" id="LKEG01000053">
    <property type="protein sequence ID" value="OAJ46376.1"/>
    <property type="molecule type" value="Genomic_DNA"/>
</dbReference>
<sequence length="106" mass="11893">MGATQTERYRGAGILHVPRLRVKLHSGIGLGATRLQPRGQVTDMSFEFVAIRIEKIERRPFAAVVTPLLHITCSQACDQRGEISRRDGKRIMGVIGRWLGVAQWIE</sequence>
<gene>
    <name evidence="1" type="ORF">AO064_18720</name>
</gene>